<dbReference type="AlphaFoldDB" id="A0A0F6TBP0"/>
<keyword evidence="2" id="KW-1185">Reference proteome</keyword>
<dbReference type="RefSeq" id="WP_035105410.1">
    <property type="nucleotide sequence ID" value="NZ_CP011311.1"/>
</dbReference>
<dbReference type="PATRIC" id="fig|161896.4.peg.1659"/>
<name>A0A0F6TBP0_9CORY</name>
<accession>A0A0F6TBP0</accession>
<sequence>MLSDACVSETEDSADEDVEDGEVADEDDEVSEELLELDAGSESGLEQPTSRRAAARSGKLSA</sequence>
<dbReference type="EMBL" id="CP011311">
    <property type="protein sequence ID" value="AKE39646.1"/>
    <property type="molecule type" value="Genomic_DNA"/>
</dbReference>
<proteinExistence type="predicted"/>
<reference evidence="1 2" key="1">
    <citation type="journal article" date="2015" name="Genome Announc.">
        <title>Complete Genome Sequence of Corynebacterium camporealensis DSM 44610, Isolated from the Milk of a Manchega Sheep with Subclinical Mastitis.</title>
        <authorList>
            <person name="Ruckert C."/>
            <person name="Albersmeier A."/>
            <person name="Winkler A."/>
            <person name="Tauch A."/>
        </authorList>
    </citation>
    <scope>NUCLEOTIDE SEQUENCE [LARGE SCALE GENOMIC DNA]</scope>
    <source>
        <strain evidence="1 2">DSM 44610</strain>
    </source>
</reference>
<dbReference type="STRING" id="161896.UL81_08480"/>
<protein>
    <submittedName>
        <fullName evidence="1">Uncharacterized protein</fullName>
    </submittedName>
</protein>
<dbReference type="KEGG" id="ccj:UL81_08480"/>
<organism evidence="1 2">
    <name type="scientific">Corynebacterium camporealensis</name>
    <dbReference type="NCBI Taxonomy" id="161896"/>
    <lineage>
        <taxon>Bacteria</taxon>
        <taxon>Bacillati</taxon>
        <taxon>Actinomycetota</taxon>
        <taxon>Actinomycetes</taxon>
        <taxon>Mycobacteriales</taxon>
        <taxon>Corynebacteriaceae</taxon>
        <taxon>Corynebacterium</taxon>
    </lineage>
</organism>
<evidence type="ECO:0000313" key="2">
    <source>
        <dbReference type="Proteomes" id="UP000033566"/>
    </source>
</evidence>
<evidence type="ECO:0000313" key="1">
    <source>
        <dbReference type="EMBL" id="AKE39646.1"/>
    </source>
</evidence>
<dbReference type="HOGENOM" id="CLU_2896423_0_0_11"/>
<dbReference type="Proteomes" id="UP000033566">
    <property type="component" value="Chromosome"/>
</dbReference>
<gene>
    <name evidence="1" type="ORF">UL81_08480</name>
</gene>